<dbReference type="InterPro" id="IPR039425">
    <property type="entry name" value="RNA_pol_sigma-70-like"/>
</dbReference>
<dbReference type="SUPFAM" id="SSF88659">
    <property type="entry name" value="Sigma3 and sigma4 domains of RNA polymerase sigma factors"/>
    <property type="match status" value="1"/>
</dbReference>
<evidence type="ECO:0000256" key="2">
    <source>
        <dbReference type="ARBA" id="ARBA00023015"/>
    </source>
</evidence>
<dbReference type="SUPFAM" id="SSF88946">
    <property type="entry name" value="Sigma2 domain of RNA polymerase sigma factors"/>
    <property type="match status" value="1"/>
</dbReference>
<dbReference type="PROSITE" id="PS01063">
    <property type="entry name" value="SIGMA70_ECF"/>
    <property type="match status" value="1"/>
</dbReference>
<evidence type="ECO:0000256" key="6">
    <source>
        <dbReference type="RuleBase" id="RU000716"/>
    </source>
</evidence>
<evidence type="ECO:0000256" key="4">
    <source>
        <dbReference type="ARBA" id="ARBA00023125"/>
    </source>
</evidence>
<comment type="similarity">
    <text evidence="1 6">Belongs to the sigma-70 factor family. ECF subfamily.</text>
</comment>
<keyword evidence="3 6" id="KW-0731">Sigma factor</keyword>
<dbReference type="InterPro" id="IPR036388">
    <property type="entry name" value="WH-like_DNA-bd_sf"/>
</dbReference>
<dbReference type="GO" id="GO:0016987">
    <property type="term" value="F:sigma factor activity"/>
    <property type="evidence" value="ECO:0007669"/>
    <property type="project" value="UniProtKB-KW"/>
</dbReference>
<evidence type="ECO:0000313" key="9">
    <source>
        <dbReference type="EMBL" id="ASJ52532.1"/>
    </source>
</evidence>
<dbReference type="Gene3D" id="1.10.1740.10">
    <property type="match status" value="1"/>
</dbReference>
<sequence length="180" mass="21028">MYEEMKHQVMAIYERHYHDVYQFLLYFAGSQNDAEDLTQEVFLRVIRSLERFEERSDVKTWLFAIAKHTAMNYYRKRKWQKLLSGDWLSVAMPASEGNPAQEAESREDEQELITAIKGLPPHYRMVVILRGIKEYSVKETAEILSCSESNVKTTMHRALKLLHGKLSHTKKGELYSGLAK</sequence>
<dbReference type="Gene3D" id="1.10.10.10">
    <property type="entry name" value="Winged helix-like DNA-binding domain superfamily/Winged helix DNA-binding domain"/>
    <property type="match status" value="1"/>
</dbReference>
<dbReference type="RefSeq" id="WP_088906426.1">
    <property type="nucleotide sequence ID" value="NZ_CP018145.1"/>
</dbReference>
<evidence type="ECO:0000259" key="7">
    <source>
        <dbReference type="Pfam" id="PF04542"/>
    </source>
</evidence>
<accession>A0A220MC03</accession>
<feature type="domain" description="RNA polymerase sigma factor 70 region 4 type 2" evidence="8">
    <location>
        <begin position="110"/>
        <end position="162"/>
    </location>
</feature>
<dbReference type="GO" id="GO:0006950">
    <property type="term" value="P:response to stress"/>
    <property type="evidence" value="ECO:0007669"/>
    <property type="project" value="UniProtKB-ARBA"/>
</dbReference>
<dbReference type="InterPro" id="IPR013249">
    <property type="entry name" value="RNA_pol_sigma70_r4_t2"/>
</dbReference>
<dbReference type="NCBIfam" id="TIGR02937">
    <property type="entry name" value="sigma70-ECF"/>
    <property type="match status" value="1"/>
</dbReference>
<dbReference type="GO" id="GO:0003677">
    <property type="term" value="F:DNA binding"/>
    <property type="evidence" value="ECO:0007669"/>
    <property type="project" value="UniProtKB-KW"/>
</dbReference>
<dbReference type="InterPro" id="IPR013325">
    <property type="entry name" value="RNA_pol_sigma_r2"/>
</dbReference>
<dbReference type="InterPro" id="IPR000838">
    <property type="entry name" value="RNA_pol_sigma70_ECF_CS"/>
</dbReference>
<dbReference type="InterPro" id="IPR013324">
    <property type="entry name" value="RNA_pol_sigma_r3/r4-like"/>
</dbReference>
<dbReference type="PANTHER" id="PTHR43133">
    <property type="entry name" value="RNA POLYMERASE ECF-TYPE SIGMA FACTO"/>
    <property type="match status" value="1"/>
</dbReference>
<dbReference type="Pfam" id="PF08281">
    <property type="entry name" value="Sigma70_r4_2"/>
    <property type="match status" value="1"/>
</dbReference>
<evidence type="ECO:0000313" key="10">
    <source>
        <dbReference type="Proteomes" id="UP000197781"/>
    </source>
</evidence>
<dbReference type="InterPro" id="IPR014284">
    <property type="entry name" value="RNA_pol_sigma-70_dom"/>
</dbReference>
<keyword evidence="5 6" id="KW-0804">Transcription</keyword>
<evidence type="ECO:0000259" key="8">
    <source>
        <dbReference type="Pfam" id="PF08281"/>
    </source>
</evidence>
<name>A0A220MC03_9BACL</name>
<proteinExistence type="inferred from homology"/>
<dbReference type="PANTHER" id="PTHR43133:SF60">
    <property type="entry name" value="RNA POLYMERASE SIGMA FACTOR SIGV"/>
    <property type="match status" value="1"/>
</dbReference>
<evidence type="ECO:0000256" key="1">
    <source>
        <dbReference type="ARBA" id="ARBA00010641"/>
    </source>
</evidence>
<evidence type="ECO:0000256" key="5">
    <source>
        <dbReference type="ARBA" id="ARBA00023163"/>
    </source>
</evidence>
<feature type="domain" description="RNA polymerase sigma-70 region 2" evidence="7">
    <location>
        <begin position="12"/>
        <end position="79"/>
    </location>
</feature>
<dbReference type="AlphaFoldDB" id="A0A220MC03"/>
<dbReference type="GO" id="GO:0006352">
    <property type="term" value="P:DNA-templated transcription initiation"/>
    <property type="evidence" value="ECO:0007669"/>
    <property type="project" value="InterPro"/>
</dbReference>
<dbReference type="KEGG" id="bfm:BP422_02605"/>
<dbReference type="InterPro" id="IPR007627">
    <property type="entry name" value="RNA_pol_sigma70_r2"/>
</dbReference>
<keyword evidence="4 6" id="KW-0238">DNA-binding</keyword>
<dbReference type="Proteomes" id="UP000197781">
    <property type="component" value="Chromosome"/>
</dbReference>
<organism evidence="9 10">
    <name type="scientific">Brevibacillus formosus</name>
    <dbReference type="NCBI Taxonomy" id="54913"/>
    <lineage>
        <taxon>Bacteria</taxon>
        <taxon>Bacillati</taxon>
        <taxon>Bacillota</taxon>
        <taxon>Bacilli</taxon>
        <taxon>Bacillales</taxon>
        <taxon>Paenibacillaceae</taxon>
        <taxon>Brevibacillus</taxon>
    </lineage>
</organism>
<dbReference type="EMBL" id="CP018145">
    <property type="protein sequence ID" value="ASJ52532.1"/>
    <property type="molecule type" value="Genomic_DNA"/>
</dbReference>
<evidence type="ECO:0000256" key="3">
    <source>
        <dbReference type="ARBA" id="ARBA00023082"/>
    </source>
</evidence>
<dbReference type="CDD" id="cd06171">
    <property type="entry name" value="Sigma70_r4"/>
    <property type="match status" value="1"/>
</dbReference>
<keyword evidence="2 6" id="KW-0805">Transcription regulation</keyword>
<dbReference type="Pfam" id="PF04542">
    <property type="entry name" value="Sigma70_r2"/>
    <property type="match status" value="1"/>
</dbReference>
<protein>
    <recommendedName>
        <fullName evidence="6">RNA polymerase sigma factor</fullName>
    </recommendedName>
</protein>
<reference evidence="9 10" key="1">
    <citation type="submission" date="2016-11" db="EMBL/GenBank/DDBJ databases">
        <authorList>
            <person name="Jaros S."/>
            <person name="Januszkiewicz K."/>
            <person name="Wedrychowicz H."/>
        </authorList>
    </citation>
    <scope>NUCLEOTIDE SEQUENCE [LARGE SCALE GENOMIC DNA]</scope>
    <source>
        <strain evidence="9 10">NF2</strain>
    </source>
</reference>
<gene>
    <name evidence="9" type="ORF">BP422_02605</name>
</gene>